<evidence type="ECO:0000313" key="8">
    <source>
        <dbReference type="EMBL" id="RIY37151.1"/>
    </source>
</evidence>
<evidence type="ECO:0000256" key="4">
    <source>
        <dbReference type="ARBA" id="ARBA00023136"/>
    </source>
</evidence>
<sequence length="508" mass="56316">MTITLSIIYTIRKHAKAKAHQNKLSMELATKANIGVTSATSMPPASMSTQATIIPAQKFVKPTPDSPMRMAATARQIPKYYGSWHNTKWLFIRSITGAIAMLTYIYTCNALSLADADMMTKLTSVFLIIICSIFLKERTSITQFGVVVVSLFGAMLIIKPSFNNPHIGAYFIGLIGTLSSAITYIAVRRLTTQKNGEHPLTVECHLATLIVLICLWPALYYFQGFAGQLKYYIYLIIASLLSVAGQYTFTFALKYAPAVEISVYSYSSLLWNCIYGFIFFATIPDSLSQIGYFLIVVSGITLFFYNKRRLKILSNIRRMLHENSQKRRLDKLKAQAAAQAENGNNNIAMAATLSIEEFDRQDPIVYAKQQANNASYRKEKSLSHAHRFCKNSPDLSKLTAEQKQQIEDIGTGKIHVQPKQTIAQAYAKAYVSANNTVFSSEELIFSPVTQDNANTNQQGTYSTTNTTTLTTKAAEEAEVTLIATDIDVDAEKTATSSDSEVAEPTTKP</sequence>
<feature type="transmembrane region" description="Helical" evidence="6">
    <location>
        <begin position="263"/>
        <end position="283"/>
    </location>
</feature>
<accession>A0A3A1YHR8</accession>
<feature type="transmembrane region" description="Helical" evidence="6">
    <location>
        <begin position="89"/>
        <end position="106"/>
    </location>
</feature>
<feature type="transmembrane region" description="Helical" evidence="6">
    <location>
        <begin position="118"/>
        <end position="135"/>
    </location>
</feature>
<evidence type="ECO:0000256" key="2">
    <source>
        <dbReference type="ARBA" id="ARBA00022692"/>
    </source>
</evidence>
<dbReference type="InterPro" id="IPR037185">
    <property type="entry name" value="EmrE-like"/>
</dbReference>
<feature type="transmembrane region" description="Helical" evidence="6">
    <location>
        <begin position="199"/>
        <end position="219"/>
    </location>
</feature>
<feature type="transmembrane region" description="Helical" evidence="6">
    <location>
        <begin position="289"/>
        <end position="305"/>
    </location>
</feature>
<gene>
    <name evidence="8" type="ORF">CKF58_05205</name>
</gene>
<feature type="transmembrane region" description="Helical" evidence="6">
    <location>
        <begin position="144"/>
        <end position="162"/>
    </location>
</feature>
<proteinExistence type="predicted"/>
<evidence type="ECO:0000313" key="9">
    <source>
        <dbReference type="Proteomes" id="UP000265916"/>
    </source>
</evidence>
<feature type="transmembrane region" description="Helical" evidence="6">
    <location>
        <begin position="168"/>
        <end position="187"/>
    </location>
</feature>
<dbReference type="PANTHER" id="PTHR22911:SF6">
    <property type="entry name" value="SOLUTE CARRIER FAMILY 35 MEMBER G1"/>
    <property type="match status" value="1"/>
</dbReference>
<keyword evidence="2 6" id="KW-0812">Transmembrane</keyword>
<dbReference type="Pfam" id="PF00892">
    <property type="entry name" value="EamA"/>
    <property type="match status" value="1"/>
</dbReference>
<evidence type="ECO:0000256" key="1">
    <source>
        <dbReference type="ARBA" id="ARBA00004141"/>
    </source>
</evidence>
<dbReference type="Proteomes" id="UP000265916">
    <property type="component" value="Unassembled WGS sequence"/>
</dbReference>
<dbReference type="SUPFAM" id="SSF103481">
    <property type="entry name" value="Multidrug resistance efflux transporter EmrE"/>
    <property type="match status" value="2"/>
</dbReference>
<dbReference type="InterPro" id="IPR000620">
    <property type="entry name" value="EamA_dom"/>
</dbReference>
<name>A0A3A1YHR8_9GAMM</name>
<feature type="region of interest" description="Disordered" evidence="5">
    <location>
        <begin position="488"/>
        <end position="508"/>
    </location>
</feature>
<evidence type="ECO:0000256" key="3">
    <source>
        <dbReference type="ARBA" id="ARBA00022989"/>
    </source>
</evidence>
<organism evidence="8 9">
    <name type="scientific">Psittacicella hinzii</name>
    <dbReference type="NCBI Taxonomy" id="2028575"/>
    <lineage>
        <taxon>Bacteria</taxon>
        <taxon>Pseudomonadati</taxon>
        <taxon>Pseudomonadota</taxon>
        <taxon>Gammaproteobacteria</taxon>
        <taxon>Pasteurellales</taxon>
        <taxon>Psittacicellaceae</taxon>
        <taxon>Psittacicella</taxon>
    </lineage>
</organism>
<evidence type="ECO:0000256" key="5">
    <source>
        <dbReference type="SAM" id="MobiDB-lite"/>
    </source>
</evidence>
<evidence type="ECO:0000259" key="7">
    <source>
        <dbReference type="Pfam" id="PF00892"/>
    </source>
</evidence>
<dbReference type="EMBL" id="NRJG01000093">
    <property type="protein sequence ID" value="RIY37151.1"/>
    <property type="molecule type" value="Genomic_DNA"/>
</dbReference>
<feature type="domain" description="EamA" evidence="7">
    <location>
        <begin position="169"/>
        <end position="302"/>
    </location>
</feature>
<protein>
    <recommendedName>
        <fullName evidence="7">EamA domain-containing protein</fullName>
    </recommendedName>
</protein>
<keyword evidence="4 6" id="KW-0472">Membrane</keyword>
<comment type="subcellular location">
    <subcellularLocation>
        <location evidence="1">Membrane</location>
        <topology evidence="1">Multi-pass membrane protein</topology>
    </subcellularLocation>
</comment>
<evidence type="ECO:0000256" key="6">
    <source>
        <dbReference type="SAM" id="Phobius"/>
    </source>
</evidence>
<comment type="caution">
    <text evidence="8">The sequence shown here is derived from an EMBL/GenBank/DDBJ whole genome shotgun (WGS) entry which is preliminary data.</text>
</comment>
<reference evidence="8 9" key="1">
    <citation type="submission" date="2017-08" db="EMBL/GenBank/DDBJ databases">
        <title>Reclassification of Bisgaard taxon 37 and 44.</title>
        <authorList>
            <person name="Christensen H."/>
        </authorList>
    </citation>
    <scope>NUCLEOTIDE SEQUENCE [LARGE SCALE GENOMIC DNA]</scope>
    <source>
        <strain evidence="8 9">111</strain>
    </source>
</reference>
<keyword evidence="9" id="KW-1185">Reference proteome</keyword>
<dbReference type="GO" id="GO:0016020">
    <property type="term" value="C:membrane"/>
    <property type="evidence" value="ECO:0007669"/>
    <property type="project" value="UniProtKB-SubCell"/>
</dbReference>
<feature type="transmembrane region" description="Helical" evidence="6">
    <location>
        <begin position="231"/>
        <end position="251"/>
    </location>
</feature>
<dbReference type="AlphaFoldDB" id="A0A3A1YHR8"/>
<dbReference type="PANTHER" id="PTHR22911">
    <property type="entry name" value="ACYL-MALONYL CONDENSING ENZYME-RELATED"/>
    <property type="match status" value="1"/>
</dbReference>
<keyword evidence="3 6" id="KW-1133">Transmembrane helix</keyword>